<sequence>MSGYYYSGQESRLERIAWRMWLIEVISFVVLVLISLASAFSTLSPQAGFPCFFGNVAGGHLKPATPLINQPGLLRANEDGLFFISSPGMIFTVYATMAVWILLAIYVTLGAVRAKTCNHDRSYGASELTSAVISTPALMSIIITVWAWQLFVLLLSYRQLTLSAVTFCIIFVSGIVFLGTFASSGKTPDQYSVFNSQLKSACPEVHCVVSPFKAVVLNVYASIMGVWGLIMALSGALVMTVNFGVSVPASTLGAMIAFLIIGIIYLIVTELVLAKYVHVLIGPHFGLIIALGMLGTASLHYANTLDSGTHPNWKPAAAGILGVFALLVLVLAILRVVRAYRYHQYRQTDFIRKVTTVATEALDKTVKRKTRREKYKSRRDKHVYETVPYDDEL</sequence>
<keyword evidence="9" id="KW-1039">Host endosome</keyword>
<evidence type="ECO:0000313" key="28">
    <source>
        <dbReference type="Proteomes" id="UP000133962"/>
    </source>
</evidence>
<dbReference type="Proteomes" id="UP000133962">
    <property type="component" value="Segment"/>
</dbReference>
<feature type="transmembrane region" description="Helical" evidence="13">
    <location>
        <begin position="315"/>
        <end position="337"/>
    </location>
</feature>
<evidence type="ECO:0000256" key="11">
    <source>
        <dbReference type="ARBA" id="ARBA00023157"/>
    </source>
</evidence>
<keyword evidence="8 13" id="KW-1133">Transmembrane helix</keyword>
<evidence type="ECO:0000313" key="23">
    <source>
        <dbReference type="EMBL" id="AFN01957.1"/>
    </source>
</evidence>
<protein>
    <submittedName>
        <fullName evidence="14">Envelope glycoprotein M</fullName>
    </submittedName>
    <submittedName>
        <fullName evidence="20">UL10 protein</fullName>
    </submittedName>
</protein>
<dbReference type="EMBL" id="EU104928">
    <property type="protein sequence ID" value="ABX59475.1"/>
    <property type="molecule type" value="Genomic_DNA"/>
</dbReference>
<dbReference type="EMBL" id="EU104933">
    <property type="protein sequence ID" value="ABX59480.1"/>
    <property type="molecule type" value="Genomic_DNA"/>
</dbReference>
<evidence type="ECO:0000313" key="18">
    <source>
        <dbReference type="EMBL" id="AEW67799.1"/>
    </source>
</evidence>
<dbReference type="EMBL" id="KP677881">
    <property type="protein sequence ID" value="AJR27523.1"/>
    <property type="molecule type" value="Genomic_DNA"/>
</dbReference>
<evidence type="ECO:0000313" key="30">
    <source>
        <dbReference type="Proteomes" id="UP000142565"/>
    </source>
</evidence>
<accession>A9Y5V7</accession>
<dbReference type="EMBL" id="EU104927">
    <property type="protein sequence ID" value="ABX59474.1"/>
    <property type="molecule type" value="Genomic_DNA"/>
</dbReference>
<dbReference type="HAMAP" id="MF_04035">
    <property type="entry name" value="HSV_GM"/>
    <property type="match status" value="1"/>
</dbReference>
<evidence type="ECO:0000256" key="7">
    <source>
        <dbReference type="ARBA" id="ARBA00022879"/>
    </source>
</evidence>
<dbReference type="PRINTS" id="PR00333">
    <property type="entry name" value="HSVINTEGRLMP"/>
</dbReference>
<evidence type="ECO:0000256" key="12">
    <source>
        <dbReference type="ARBA" id="ARBA00023180"/>
    </source>
</evidence>
<dbReference type="InterPro" id="IPR000785">
    <property type="entry name" value="Herpes_glycop_M"/>
</dbReference>
<proteinExistence type="inferred from homology"/>
<evidence type="ECO:0000313" key="14">
    <source>
        <dbReference type="EMBL" id="ABX59474.1"/>
    </source>
</evidence>
<evidence type="ECO:0000256" key="2">
    <source>
        <dbReference type="ARBA" id="ARBA00022562"/>
    </source>
</evidence>
<dbReference type="EMBL" id="JN804826">
    <property type="protein sequence ID" value="AFN01957.1"/>
    <property type="molecule type" value="Genomic_DNA"/>
</dbReference>
<dbReference type="Proteomes" id="UP000173639">
    <property type="component" value="Segment"/>
</dbReference>
<evidence type="ECO:0000313" key="16">
    <source>
        <dbReference type="EMBL" id="ABX59480.1"/>
    </source>
</evidence>
<evidence type="ECO:0000313" key="27">
    <source>
        <dbReference type="Proteomes" id="UP000127603"/>
    </source>
</evidence>
<evidence type="ECO:0000313" key="19">
    <source>
        <dbReference type="EMBL" id="AEW67878.1"/>
    </source>
</evidence>
<evidence type="ECO:0000313" key="26">
    <source>
        <dbReference type="Proteomes" id="UP000100421"/>
    </source>
</evidence>
<evidence type="ECO:0000313" key="15">
    <source>
        <dbReference type="EMBL" id="ABX59475.1"/>
    </source>
</evidence>
<dbReference type="EMBL" id="JN580313">
    <property type="protein sequence ID" value="AFM36339.1"/>
    <property type="molecule type" value="Genomic_DNA"/>
</dbReference>
<evidence type="ECO:0000256" key="3">
    <source>
        <dbReference type="ARBA" id="ARBA00022692"/>
    </source>
</evidence>
<gene>
    <name evidence="17" type="primary">UL10</name>
    <name evidence="18" type="ORF">GaHV1LT_gp50</name>
    <name evidence="19" type="ORF">GaHV1LV_gp50</name>
    <name evidence="17" type="ORF">ILTV_ORF53</name>
</gene>
<organism evidence="14">
    <name type="scientific">Infectious laryngotracheitis virus</name>
    <name type="common">ILTV</name>
    <name type="synonym">Gallid herpesvirus 1</name>
    <dbReference type="NCBI Taxonomy" id="10386"/>
    <lineage>
        <taxon>Viruses</taxon>
        <taxon>Duplodnaviria</taxon>
        <taxon>Heunggongvirae</taxon>
        <taxon>Peploviricota</taxon>
        <taxon>Herviviricetes</taxon>
        <taxon>Herpesvirales</taxon>
        <taxon>Orthoherpesviridae</taxon>
        <taxon>Alphaherpesvirinae</taxon>
        <taxon>Iltovirus</taxon>
        <taxon>Iltovirus gallidalpha1</taxon>
    </lineage>
</organism>
<reference evidence="14" key="1">
    <citation type="submission" date="2007-08" db="EMBL/GenBank/DDBJ databases">
        <title>Sequencing analyses of multiple glycoproteins and regulatory genes of Infectious laryngotracheitis virus (ILTV).</title>
        <authorList>
            <person name="Oldoni I."/>
            <person name="Garcia M."/>
        </authorList>
    </citation>
    <scope>NUCLEOTIDE SEQUENCE</scope>
    <source>
        <strain evidence="16">10/C/97/BR</strain>
        <strain evidence="15">21/F/05/BR</strain>
        <strain evidence="14">301/K/06/BR</strain>
    </source>
</reference>
<dbReference type="Proteomes" id="UP000168685">
    <property type="component" value="Segment"/>
</dbReference>
<reference evidence="17 27" key="2">
    <citation type="journal article" date="2011" name="BMC Genomics">
        <title>First complete genome sequence of infectious laryngotracheitis virus.</title>
        <authorList>
            <person name="Lee S.-W."/>
            <person name="Markham P.F."/>
            <person name="Markham J.F."/>
            <person name="Petermann I."/>
            <person name="Noormohammadi A.H."/>
            <person name="Browning G.F."/>
            <person name="Ficorilli N.P."/>
            <person name="Hartley C.A."/>
            <person name="Devlin J.M."/>
        </authorList>
    </citation>
    <scope>NUCLEOTIDE SEQUENCE [LARGE SCALE GENOMIC DNA]</scope>
    <source>
        <strain evidence="17">Live attenuated Serva</strain>
    </source>
</reference>
<reference evidence="28 31" key="5">
    <citation type="journal article" date="2012" name="Virus Genes">
        <title>Genome sequence comparison of two United States live attenuated vaccines of infectious laryngotracheitis virus (ILTV).</title>
        <authorList>
            <person name="Chandra Y.G."/>
            <person name="Lee J."/>
            <person name="Kong B.W."/>
        </authorList>
    </citation>
    <scope>NUCLEOTIDE SEQUENCE [LARGE SCALE GENOMIC DNA]</scope>
    <source>
        <strain evidence="19">Vaccine Laryngo Vac</strain>
        <strain evidence="18">Vaccine LT Blen</strain>
    </source>
</reference>
<dbReference type="EMBL" id="JQ083493">
    <property type="protein sequence ID" value="AEW67799.1"/>
    <property type="molecule type" value="Genomic_DNA"/>
</dbReference>
<keyword evidence="11" id="KW-1015">Disulfide bond</keyword>
<keyword evidence="3 13" id="KW-0812">Transmembrane</keyword>
<evidence type="ECO:0000256" key="8">
    <source>
        <dbReference type="ARBA" id="ARBA00022989"/>
    </source>
</evidence>
<evidence type="ECO:0000313" key="17">
    <source>
        <dbReference type="EMBL" id="AEB97347.1"/>
    </source>
</evidence>
<feature type="transmembrane region" description="Helical" evidence="13">
    <location>
        <begin position="81"/>
        <end position="107"/>
    </location>
</feature>
<evidence type="ECO:0000256" key="4">
    <source>
        <dbReference type="ARBA" id="ARBA00022812"/>
    </source>
</evidence>
<evidence type="ECO:0000313" key="24">
    <source>
        <dbReference type="EMBL" id="AJR27523.1"/>
    </source>
</evidence>
<evidence type="ECO:0000313" key="22">
    <source>
        <dbReference type="EMBL" id="AFM36653.1"/>
    </source>
</evidence>
<reference evidence="29 30" key="6">
    <citation type="journal article" date="2013" name="Virology">
        <title>Genomic sequence analysis of the United States infectious laryngotracheitis vaccine strains chicken embryo origin (CEO) and tissue culture origin (TCO).</title>
        <authorList>
            <person name="Garcia M."/>
            <person name="Volkening J."/>
            <person name="Riblet S."/>
            <person name="Spatz S."/>
        </authorList>
    </citation>
    <scope>NUCLEOTIDE SEQUENCE [LARGE SCALE GENOMIC DNA]</scope>
    <source>
        <strain evidence="21">CEO high passage</strain>
        <strain evidence="22">CEO low passage</strain>
        <strain evidence="20">CEO TRVX</strain>
    </source>
</reference>
<reference evidence="24 25" key="7">
    <citation type="journal article" date="2016" name="PLoS ONE">
        <title>Full Genome Sequence-Based Comparative Study of Wild-Type and Vaccine Strains of Infectious Laryngotracheitis Virus from Italy.</title>
        <authorList>
            <person name="Piccirillo A."/>
            <person name="Lavezzo E."/>
            <person name="Niero G."/>
            <person name="Moreno A."/>
            <person name="Massi P."/>
            <person name="Franchin E."/>
            <person name="Toppo S."/>
            <person name="Salata C."/>
            <person name="Palu G."/>
        </authorList>
    </citation>
    <scope>NUCLEOTIDE SEQUENCE [LARGE SCALE GENOMIC DNA]</scope>
    <source>
        <strain evidence="24">Nobilis Laringovac</strain>
    </source>
</reference>
<feature type="transmembrane region" description="Helical" evidence="13">
    <location>
        <begin position="128"/>
        <end position="148"/>
    </location>
</feature>
<dbReference type="Proteomes" id="UP000100421">
    <property type="component" value="Segment"/>
</dbReference>
<evidence type="ECO:0000256" key="1">
    <source>
        <dbReference type="ARBA" id="ARBA00003017"/>
    </source>
</evidence>
<evidence type="ECO:0000256" key="9">
    <source>
        <dbReference type="ARBA" id="ARBA00023046"/>
    </source>
</evidence>
<feature type="transmembrane region" description="Helical" evidence="13">
    <location>
        <begin position="285"/>
        <end position="303"/>
    </location>
</feature>
<evidence type="ECO:0000313" key="29">
    <source>
        <dbReference type="Proteomes" id="UP000140289"/>
    </source>
</evidence>
<dbReference type="GO" id="GO:0019031">
    <property type="term" value="C:viral envelope"/>
    <property type="evidence" value="ECO:0007669"/>
    <property type="project" value="UniProtKB-KW"/>
</dbReference>
<feature type="transmembrane region" description="Helical" evidence="13">
    <location>
        <begin position="251"/>
        <end position="273"/>
    </location>
</feature>
<dbReference type="Pfam" id="PF01528">
    <property type="entry name" value="Herpes_glycop"/>
    <property type="match status" value="1"/>
</dbReference>
<comment type="function">
    <text evidence="1">Envelope glycoprotein important for virion assembly and egress. Plays a role in the correct incorporation of gH-gL into virion membrane. Directs the glycoprotein N (gN) to the host trans-Golgi network.</text>
</comment>
<keyword evidence="7 14" id="KW-0261">Viral envelope protein</keyword>
<feature type="transmembrane region" description="Helical" evidence="13">
    <location>
        <begin position="21"/>
        <end position="40"/>
    </location>
</feature>
<keyword evidence="5" id="KW-0946">Virion</keyword>
<reference evidence="23" key="3">
    <citation type="submission" date="2011-09" db="EMBL/GenBank/DDBJ databases">
        <authorList>
            <person name="Lee S.-W."/>
            <person name="Markham P.F."/>
            <person name="Coppo M.J.C."/>
            <person name="Legione A.R."/>
            <person name="Markham J.F."/>
            <person name="Noormohammadi A.H."/>
            <person name="Browning G.F."/>
            <person name="Ficorilli N.P."/>
            <person name="Hartley C.A."/>
            <person name="Devlin J.M."/>
        </authorList>
    </citation>
    <scope>NUCLEOTIDE SEQUENCE</scope>
    <source>
        <strain evidence="23">ACC78</strain>
    </source>
</reference>
<dbReference type="EMBL" id="JN580317">
    <property type="protein sequence ID" value="AFM36653.1"/>
    <property type="molecule type" value="Genomic_DNA"/>
</dbReference>
<dbReference type="EMBL" id="JQ083494">
    <property type="protein sequence ID" value="AEW67878.1"/>
    <property type="molecule type" value="Genomic_DNA"/>
</dbReference>
<dbReference type="Proteomes" id="UP000142565">
    <property type="component" value="Segment"/>
</dbReference>
<dbReference type="EMBL" id="JN580316">
    <property type="protein sequence ID" value="AFM36574.1"/>
    <property type="molecule type" value="Genomic_DNA"/>
</dbReference>
<keyword evidence="12" id="KW-0325">Glycoprotein</keyword>
<feature type="transmembrane region" description="Helical" evidence="13">
    <location>
        <begin position="160"/>
        <end position="182"/>
    </location>
</feature>
<organismHost>
    <name type="scientific">Gallus gallus</name>
    <name type="common">Chicken</name>
    <dbReference type="NCBI Taxonomy" id="9031"/>
</organismHost>
<evidence type="ECO:0000256" key="5">
    <source>
        <dbReference type="ARBA" id="ARBA00022844"/>
    </source>
</evidence>
<dbReference type="Proteomes" id="UP000127603">
    <property type="component" value="Segment"/>
</dbReference>
<keyword evidence="4" id="KW-1040">Host Golgi apparatus</keyword>
<evidence type="ECO:0000313" key="25">
    <source>
        <dbReference type="Proteomes" id="UP000097781"/>
    </source>
</evidence>
<evidence type="ECO:0000256" key="10">
    <source>
        <dbReference type="ARBA" id="ARBA00023136"/>
    </source>
</evidence>
<dbReference type="Proteomes" id="UP000097781">
    <property type="component" value="Segment"/>
</dbReference>
<evidence type="ECO:0000256" key="6">
    <source>
        <dbReference type="ARBA" id="ARBA00022870"/>
    </source>
</evidence>
<dbReference type="Proteomes" id="UP000140289">
    <property type="component" value="Genome"/>
</dbReference>
<dbReference type="EMBL" id="EU104929">
    <property type="protein sequence ID" value="ABX59476.1"/>
    <property type="molecule type" value="Genomic_DNA"/>
</dbReference>
<keyword evidence="10 13" id="KW-0472">Membrane</keyword>
<keyword evidence="2" id="KW-1048">Host nucleus</keyword>
<evidence type="ECO:0000313" key="31">
    <source>
        <dbReference type="Proteomes" id="UP000168685"/>
    </source>
</evidence>
<reference evidence="23 26" key="4">
    <citation type="journal article" date="2012" name="Science">
        <title>Attenuated vaccines can recombine to form virulent field viruses.</title>
        <authorList>
            <person name="Lee S.W."/>
            <person name="Markham P.F."/>
            <person name="Coppo M.J."/>
            <person name="Legione A.R."/>
            <person name="Markham J.F."/>
            <person name="Noormohammadi A.H."/>
            <person name="Browning G.F."/>
            <person name="Ficorilli N."/>
            <person name="Hartley C.A."/>
            <person name="Devlin J.M."/>
        </authorList>
    </citation>
    <scope>NUCLEOTIDE SEQUENCE [LARGE SCALE GENOMIC DNA]</scope>
    <source>
        <strain evidence="23">ACC78</strain>
    </source>
</reference>
<evidence type="ECO:0000313" key="20">
    <source>
        <dbReference type="EMBL" id="AFM36339.1"/>
    </source>
</evidence>
<evidence type="ECO:0000313" key="21">
    <source>
        <dbReference type="EMBL" id="AFM36574.1"/>
    </source>
</evidence>
<evidence type="ECO:0000256" key="13">
    <source>
        <dbReference type="SAM" id="Phobius"/>
    </source>
</evidence>
<dbReference type="EMBL" id="HQ630064">
    <property type="protein sequence ID" value="AEB97347.1"/>
    <property type="molecule type" value="Genomic_DNA"/>
</dbReference>
<name>A9Y5V7_ILTV</name>
<feature type="transmembrane region" description="Helical" evidence="13">
    <location>
        <begin position="219"/>
        <end position="245"/>
    </location>
</feature>
<keyword evidence="6" id="KW-1043">Host membrane</keyword>